<reference evidence="1" key="1">
    <citation type="submission" date="2006-10" db="EMBL/GenBank/DDBJ databases">
        <authorList>
            <person name="Amadeo P."/>
            <person name="Zhao Q."/>
            <person name="Wortman J."/>
            <person name="Fraser-Liggett C."/>
            <person name="Carlton J."/>
        </authorList>
    </citation>
    <scope>NUCLEOTIDE SEQUENCE</scope>
    <source>
        <strain evidence="1">G3</strain>
    </source>
</reference>
<keyword evidence="2" id="KW-1185">Reference proteome</keyword>
<dbReference type="KEGG" id="tva:4764113"/>
<gene>
    <name evidence="1" type="ORF">TVAG_034160</name>
</gene>
<dbReference type="InParanoid" id="A2EM53"/>
<dbReference type="AlphaFoldDB" id="A2EM53"/>
<evidence type="ECO:0000313" key="1">
    <source>
        <dbReference type="EMBL" id="EAY06237.1"/>
    </source>
</evidence>
<dbReference type="VEuPathDB" id="TrichDB:TVAGG3_0641180"/>
<name>A2EM53_TRIV3</name>
<reference evidence="1" key="2">
    <citation type="journal article" date="2007" name="Science">
        <title>Draft genome sequence of the sexually transmitted pathogen Trichomonas vaginalis.</title>
        <authorList>
            <person name="Carlton J.M."/>
            <person name="Hirt R.P."/>
            <person name="Silva J.C."/>
            <person name="Delcher A.L."/>
            <person name="Schatz M."/>
            <person name="Zhao Q."/>
            <person name="Wortman J.R."/>
            <person name="Bidwell S.L."/>
            <person name="Alsmark U.C.M."/>
            <person name="Besteiro S."/>
            <person name="Sicheritz-Ponten T."/>
            <person name="Noel C.J."/>
            <person name="Dacks J.B."/>
            <person name="Foster P.G."/>
            <person name="Simillion C."/>
            <person name="Van de Peer Y."/>
            <person name="Miranda-Saavedra D."/>
            <person name="Barton G.J."/>
            <person name="Westrop G.D."/>
            <person name="Mueller S."/>
            <person name="Dessi D."/>
            <person name="Fiori P.L."/>
            <person name="Ren Q."/>
            <person name="Paulsen I."/>
            <person name="Zhang H."/>
            <person name="Bastida-Corcuera F.D."/>
            <person name="Simoes-Barbosa A."/>
            <person name="Brown M.T."/>
            <person name="Hayes R.D."/>
            <person name="Mukherjee M."/>
            <person name="Okumura C.Y."/>
            <person name="Schneider R."/>
            <person name="Smith A.J."/>
            <person name="Vanacova S."/>
            <person name="Villalvazo M."/>
            <person name="Haas B.J."/>
            <person name="Pertea M."/>
            <person name="Feldblyum T.V."/>
            <person name="Utterback T.R."/>
            <person name="Shu C.L."/>
            <person name="Osoegawa K."/>
            <person name="de Jong P.J."/>
            <person name="Hrdy I."/>
            <person name="Horvathova L."/>
            <person name="Zubacova Z."/>
            <person name="Dolezal P."/>
            <person name="Malik S.B."/>
            <person name="Logsdon J.M. Jr."/>
            <person name="Henze K."/>
            <person name="Gupta A."/>
            <person name="Wang C.C."/>
            <person name="Dunne R.L."/>
            <person name="Upcroft J.A."/>
            <person name="Upcroft P."/>
            <person name="White O."/>
            <person name="Salzberg S.L."/>
            <person name="Tang P."/>
            <person name="Chiu C.-H."/>
            <person name="Lee Y.-S."/>
            <person name="Embley T.M."/>
            <person name="Coombs G.H."/>
            <person name="Mottram J.C."/>
            <person name="Tachezy J."/>
            <person name="Fraser-Liggett C.M."/>
            <person name="Johnson P.J."/>
        </authorList>
    </citation>
    <scope>NUCLEOTIDE SEQUENCE [LARGE SCALE GENOMIC DNA]</scope>
    <source>
        <strain evidence="1">G3</strain>
    </source>
</reference>
<protein>
    <submittedName>
        <fullName evidence="1">Uncharacterized protein</fullName>
    </submittedName>
</protein>
<dbReference type="Proteomes" id="UP000001542">
    <property type="component" value="Unassembled WGS sequence"/>
</dbReference>
<sequence length="147" mass="17013">MNKTNNKYEFLLHYPEMGADQYNWWCQSLSPTIQTEDNLQDENGTPVVLGYENVSVKFTIYNWGGLSLSKRSKESYINGDLRPDFWHYSIGSFGTEKGIPGPLHNYLSQVALYVKITSLDMIRCISCKVCRNFLYNFPEFLFVIIVS</sequence>
<dbReference type="RefSeq" id="XP_001318460.1">
    <property type="nucleotide sequence ID" value="XM_001318425.1"/>
</dbReference>
<organism evidence="1 2">
    <name type="scientific">Trichomonas vaginalis (strain ATCC PRA-98 / G3)</name>
    <dbReference type="NCBI Taxonomy" id="412133"/>
    <lineage>
        <taxon>Eukaryota</taxon>
        <taxon>Metamonada</taxon>
        <taxon>Parabasalia</taxon>
        <taxon>Trichomonadida</taxon>
        <taxon>Trichomonadidae</taxon>
        <taxon>Trichomonas</taxon>
    </lineage>
</organism>
<accession>A2EM53</accession>
<proteinExistence type="predicted"/>
<evidence type="ECO:0000313" key="2">
    <source>
        <dbReference type="Proteomes" id="UP000001542"/>
    </source>
</evidence>
<dbReference type="EMBL" id="DS113428">
    <property type="protein sequence ID" value="EAY06237.1"/>
    <property type="molecule type" value="Genomic_DNA"/>
</dbReference>
<dbReference type="VEuPathDB" id="TrichDB:TVAG_034160"/>